<protein>
    <recommendedName>
        <fullName evidence="3">Nucleotidyltransferase substrate binding protein, HI0074 family</fullName>
    </recommendedName>
</protein>
<dbReference type="KEGG" id="mcau:MIT9_P1696"/>
<evidence type="ECO:0008006" key="3">
    <source>
        <dbReference type="Google" id="ProtNLM"/>
    </source>
</evidence>
<proteinExistence type="predicted"/>
<organism evidence="1 2">
    <name type="scientific">Methylomarinovum caldicuralii</name>
    <dbReference type="NCBI Taxonomy" id="438856"/>
    <lineage>
        <taxon>Bacteria</taxon>
        <taxon>Pseudomonadati</taxon>
        <taxon>Pseudomonadota</taxon>
        <taxon>Gammaproteobacteria</taxon>
        <taxon>Methylococcales</taxon>
        <taxon>Methylothermaceae</taxon>
        <taxon>Methylomarinovum</taxon>
    </lineage>
</organism>
<gene>
    <name evidence="1" type="ORF">MIT9_P1696</name>
</gene>
<dbReference type="AlphaFoldDB" id="A0AAU9C1A8"/>
<name>A0AAU9C1A8_9GAMM</name>
<dbReference type="Gene3D" id="1.20.120.330">
    <property type="entry name" value="Nucleotidyltransferases domain 2"/>
    <property type="match status" value="1"/>
</dbReference>
<sequence>MKPERILDDFERALGQLAAALETPADTDLIKAGCIKYFEFCFEPVWKAIKAVAAELGLECNSPKACLKLAFQQGWIDDENLWMEMLTARNRMSHTYHAENALAIYEQLPAFHQAMRQLATQLRNVEI</sequence>
<dbReference type="SUPFAM" id="SSF81593">
    <property type="entry name" value="Nucleotidyltransferase substrate binding subunit/domain"/>
    <property type="match status" value="1"/>
</dbReference>
<dbReference type="RefSeq" id="WP_317704523.1">
    <property type="nucleotide sequence ID" value="NZ_AP024714.1"/>
</dbReference>
<accession>A0AAU9C1A8</accession>
<reference evidence="2" key="1">
    <citation type="journal article" date="2024" name="Int. J. Syst. Evol. Microbiol.">
        <title>Methylomarinovum tepidoasis sp. nov., a moderately thermophilic methanotroph of the family Methylothermaceae isolated from a deep-sea hydrothermal field.</title>
        <authorList>
            <person name="Hirayama H."/>
            <person name="Takaki Y."/>
            <person name="Abe M."/>
            <person name="Miyazaki M."/>
            <person name="Uematsu K."/>
            <person name="Matsui Y."/>
            <person name="Takai K."/>
        </authorList>
    </citation>
    <scope>NUCLEOTIDE SEQUENCE [LARGE SCALE GENOMIC DNA]</scope>
    <source>
        <strain evidence="2">IT-9</strain>
    </source>
</reference>
<evidence type="ECO:0000313" key="2">
    <source>
        <dbReference type="Proteomes" id="UP001321825"/>
    </source>
</evidence>
<dbReference type="Pfam" id="PF08780">
    <property type="entry name" value="NTase_sub_bind"/>
    <property type="match status" value="1"/>
</dbReference>
<keyword evidence="2" id="KW-1185">Reference proteome</keyword>
<dbReference type="NCBIfam" id="TIGR01987">
    <property type="entry name" value="HI0074"/>
    <property type="match status" value="1"/>
</dbReference>
<dbReference type="EMBL" id="AP024714">
    <property type="protein sequence ID" value="BCX82112.1"/>
    <property type="molecule type" value="Genomic_DNA"/>
</dbReference>
<evidence type="ECO:0000313" key="1">
    <source>
        <dbReference type="EMBL" id="BCX82112.1"/>
    </source>
</evidence>
<dbReference type="Proteomes" id="UP001321825">
    <property type="component" value="Chromosome"/>
</dbReference>
<dbReference type="InterPro" id="IPR010235">
    <property type="entry name" value="HepT"/>
</dbReference>